<dbReference type="InterPro" id="IPR013783">
    <property type="entry name" value="Ig-like_fold"/>
</dbReference>
<dbReference type="PROSITE" id="PS50825">
    <property type="entry name" value="HYR"/>
    <property type="match status" value="3"/>
</dbReference>
<dbReference type="Proteomes" id="UP000266441">
    <property type="component" value="Unassembled WGS sequence"/>
</dbReference>
<dbReference type="EMBL" id="QWET01000004">
    <property type="protein sequence ID" value="RIH66070.1"/>
    <property type="molecule type" value="Genomic_DNA"/>
</dbReference>
<accession>A0A399D6P6</accession>
<dbReference type="InterPro" id="IPR015919">
    <property type="entry name" value="Cadherin-like_sf"/>
</dbReference>
<dbReference type="Pfam" id="PF02494">
    <property type="entry name" value="HYR"/>
    <property type="match status" value="2"/>
</dbReference>
<dbReference type="Pfam" id="PF18962">
    <property type="entry name" value="Por_Secre_tail"/>
    <property type="match status" value="1"/>
</dbReference>
<evidence type="ECO:0000256" key="2">
    <source>
        <dbReference type="SAM" id="SignalP"/>
    </source>
</evidence>
<dbReference type="InterPro" id="IPR029062">
    <property type="entry name" value="Class_I_gatase-like"/>
</dbReference>
<dbReference type="SUPFAM" id="SSF49313">
    <property type="entry name" value="Cadherin-like"/>
    <property type="match status" value="1"/>
</dbReference>
<feature type="domain" description="HYR" evidence="3">
    <location>
        <begin position="469"/>
        <end position="554"/>
    </location>
</feature>
<sequence length="999" mass="106336">MKKNLLVFFSLMLLALFGYAQQKALSDLFPKKDALLKSASLEVTSQVIQKSAETSNCTIDALILFSDDEATTLQTNLMATGKFNSVGLFNLNLNPNVTLADIQNYDAVLVYFNYPANYSIIKQALQGYMDLGGGVVTCVATNFGSWNLQLDPGYAVVGTAPGYTFSALSFGTIHDSSHPIMEGISSITLSNNAYYYGAPLNPEATIIADWNNGEPAIAVRENISTGSARAADLNFFPHPYHVEDPNAYLLMANTLLWTSQKCDCPDIVADNDPGTCGAVVTYDAPAPGGAIVTQVDNSGLTSGDLFPIGETVQEYELDFGPEGKDTCSFTVTVNDAELPVPTCPANVTTGNDPGEDGALVWYASTQNFTGPFAPENWDLVTNGGNGHIDLSGAPTQITLWGSDGSGASSPDTEYKITIPSDGMMSFDWDYYTYDWGPNYDPFGYSINGVFTQLTDNSGSGTQNGSISIPLNQGDVFAFVVQTTDDAVGPGTSTMVSFSFDSNNIDVSDNCPGATIEADHENGSFFPFGETVVTLTATDASGNMATCSFTVTVVDIDPPVAVANPIEVVLDETGKYTLTPEDLEEMAQGSTDNYTASGDLKLSAYPKMFVCDNVGETMHVRLTVEDENGNTDWQWTTVTVIDTLPPVALCQDIEVYLDENGEASITPEDVAVSGEDGSYDACGIVSLELDKETFGCADAGPNNVTITVTDPSGNTGTCTAVVTVKDTFPPVFEPVADIQLEVEAGVTETAINYPGIVVTDNCTLEPQLTEGLGPDGLFPLGTTTETWAASDPAGNMATVSFTVTVTAINSPPVLVNPIADQVVNASYVLKVPVRPELGEVFDDVDGDELTISAMLENGDPLPAWVEMVDDSLVFTPLIADTGCVSIIVKATDPDGAAAADTFQLCVDGYPVSSPAVDAAALNVTLYPNPTRDRVTIEVQNSISGPAEVSVFTMDGKLVLQRNYTDNRRISFSMREHVSGMYFVKINLQGKDIVKKLVLNK</sequence>
<reference evidence="4 5" key="1">
    <citation type="journal article" date="2015" name="Int. J. Syst. Evol. Microbiol.">
        <title>Mariniphaga sediminis sp. nov., isolated from coastal sediment.</title>
        <authorList>
            <person name="Wang F.Q."/>
            <person name="Shen Q.Y."/>
            <person name="Chen G.J."/>
            <person name="Du Z.J."/>
        </authorList>
    </citation>
    <scope>NUCLEOTIDE SEQUENCE [LARGE SCALE GENOMIC DNA]</scope>
    <source>
        <strain evidence="4 5">SY21</strain>
    </source>
</reference>
<dbReference type="GO" id="GO:0016020">
    <property type="term" value="C:membrane"/>
    <property type="evidence" value="ECO:0007669"/>
    <property type="project" value="InterPro"/>
</dbReference>
<feature type="chain" id="PRO_5017421342" evidence="2">
    <location>
        <begin position="21"/>
        <end position="999"/>
    </location>
</feature>
<feature type="domain" description="HYR" evidence="3">
    <location>
        <begin position="252"/>
        <end position="335"/>
    </location>
</feature>
<dbReference type="InterPro" id="IPR026444">
    <property type="entry name" value="Secre_tail"/>
</dbReference>
<organism evidence="4 5">
    <name type="scientific">Mariniphaga sediminis</name>
    <dbReference type="NCBI Taxonomy" id="1628158"/>
    <lineage>
        <taxon>Bacteria</taxon>
        <taxon>Pseudomonadati</taxon>
        <taxon>Bacteroidota</taxon>
        <taxon>Bacteroidia</taxon>
        <taxon>Marinilabiliales</taxon>
        <taxon>Prolixibacteraceae</taxon>
        <taxon>Mariniphaga</taxon>
    </lineage>
</organism>
<evidence type="ECO:0000313" key="5">
    <source>
        <dbReference type="Proteomes" id="UP000266441"/>
    </source>
</evidence>
<protein>
    <submittedName>
        <fullName evidence="4">HYR domain-containing protein</fullName>
    </submittedName>
</protein>
<gene>
    <name evidence="4" type="ORF">D1164_07350</name>
</gene>
<name>A0A399D6P6_9BACT</name>
<evidence type="ECO:0000256" key="1">
    <source>
        <dbReference type="ARBA" id="ARBA00022737"/>
    </source>
</evidence>
<feature type="domain" description="HYR" evidence="3">
    <location>
        <begin position="724"/>
        <end position="806"/>
    </location>
</feature>
<evidence type="ECO:0000259" key="3">
    <source>
        <dbReference type="PROSITE" id="PS50825"/>
    </source>
</evidence>
<dbReference type="PANTHER" id="PTHR24273">
    <property type="entry name" value="FI04643P-RELATED"/>
    <property type="match status" value="1"/>
</dbReference>
<dbReference type="NCBIfam" id="TIGR04183">
    <property type="entry name" value="Por_Secre_tail"/>
    <property type="match status" value="1"/>
</dbReference>
<dbReference type="SMART" id="SM00736">
    <property type="entry name" value="CADG"/>
    <property type="match status" value="1"/>
</dbReference>
<dbReference type="GO" id="GO:0005509">
    <property type="term" value="F:calcium ion binding"/>
    <property type="evidence" value="ECO:0007669"/>
    <property type="project" value="InterPro"/>
</dbReference>
<keyword evidence="1" id="KW-0677">Repeat</keyword>
<dbReference type="RefSeq" id="WP_119349304.1">
    <property type="nucleotide sequence ID" value="NZ_QWET01000004.1"/>
</dbReference>
<dbReference type="InterPro" id="IPR006644">
    <property type="entry name" value="Cadg"/>
</dbReference>
<comment type="caution">
    <text evidence="4">The sequence shown here is derived from an EMBL/GenBank/DDBJ whole genome shotgun (WGS) entry which is preliminary data.</text>
</comment>
<dbReference type="OrthoDB" id="9805017at2"/>
<dbReference type="AlphaFoldDB" id="A0A399D6P6"/>
<dbReference type="Gene3D" id="2.60.40.10">
    <property type="entry name" value="Immunoglobulins"/>
    <property type="match status" value="3"/>
</dbReference>
<feature type="signal peptide" evidence="2">
    <location>
        <begin position="1"/>
        <end position="20"/>
    </location>
</feature>
<evidence type="ECO:0000313" key="4">
    <source>
        <dbReference type="EMBL" id="RIH66070.1"/>
    </source>
</evidence>
<dbReference type="SUPFAM" id="SSF52317">
    <property type="entry name" value="Class I glutamine amidotransferase-like"/>
    <property type="match status" value="1"/>
</dbReference>
<keyword evidence="2" id="KW-0732">Signal</keyword>
<keyword evidence="5" id="KW-1185">Reference proteome</keyword>
<proteinExistence type="predicted"/>
<dbReference type="Gene3D" id="3.40.50.880">
    <property type="match status" value="1"/>
</dbReference>
<dbReference type="PANTHER" id="PTHR24273:SF32">
    <property type="entry name" value="HYALIN"/>
    <property type="match status" value="1"/>
</dbReference>
<dbReference type="InterPro" id="IPR003410">
    <property type="entry name" value="HYR_dom"/>
</dbReference>